<proteinExistence type="predicted"/>
<name>A0A218MKY8_9VIRU</name>
<feature type="compositionally biased region" description="Polar residues" evidence="1">
    <location>
        <begin position="68"/>
        <end position="82"/>
    </location>
</feature>
<dbReference type="EMBL" id="KY052807">
    <property type="protein sequence ID" value="ASE99948.1"/>
    <property type="molecule type" value="Genomic_DNA"/>
</dbReference>
<reference evidence="2" key="2">
    <citation type="journal article" date="2017" name="Nat. Commun.">
        <title>Single-virus genomics reveals hidden cosmopolitan and abundant viruses.</title>
        <authorList>
            <person name="Martinez-Hernandez F."/>
            <person name="Fornas O."/>
            <person name="Lluesma Gomez M."/>
            <person name="Bolduc B."/>
            <person name="de la Cruz Pena M.J."/>
            <person name="Martinez J.M."/>
            <person name="Anton J."/>
            <person name="Gasol J.M."/>
            <person name="Rosselli R."/>
            <person name="Rodriguez-Valera F."/>
            <person name="Sullivan M.B."/>
            <person name="Acinas S.G."/>
            <person name="Martinez-Garcia M."/>
        </authorList>
    </citation>
    <scope>NUCLEOTIDE SEQUENCE</scope>
</reference>
<sequence>MNVEIVLRYFRYTKAEIDEMSDLDAFRRYYVASKLMEAMSGMGGGGGGGQYGSYTPDRLPSKERRRSSQATQSTDSYSFPSG</sequence>
<organism evidence="2">
    <name type="scientific">uncultured virus</name>
    <dbReference type="NCBI Taxonomy" id="340016"/>
    <lineage>
        <taxon>Viruses</taxon>
        <taxon>environmental samples</taxon>
    </lineage>
</organism>
<protein>
    <submittedName>
        <fullName evidence="2">Uncharacterized protein</fullName>
    </submittedName>
</protein>
<feature type="region of interest" description="Disordered" evidence="1">
    <location>
        <begin position="43"/>
        <end position="82"/>
    </location>
</feature>
<evidence type="ECO:0000313" key="2">
    <source>
        <dbReference type="EMBL" id="ASE99948.1"/>
    </source>
</evidence>
<evidence type="ECO:0000256" key="1">
    <source>
        <dbReference type="SAM" id="MobiDB-lite"/>
    </source>
</evidence>
<reference evidence="2" key="1">
    <citation type="submission" date="2016-10" db="EMBL/GenBank/DDBJ databases">
        <authorList>
            <person name="Varghese N."/>
        </authorList>
    </citation>
    <scope>NUCLEOTIDE SEQUENCE</scope>
</reference>
<accession>A0A218MKY8</accession>